<reference evidence="16 17" key="1">
    <citation type="submission" date="2021-03" db="EMBL/GenBank/DDBJ databases">
        <title>Succinivibrio sp. nov. isolated from feces of cow.</title>
        <authorList>
            <person name="Choi J.-Y."/>
        </authorList>
    </citation>
    <scope>NUCLEOTIDE SEQUENCE [LARGE SCALE GENOMIC DNA]</scope>
    <source>
        <strain evidence="16 17">AGMB01872</strain>
    </source>
</reference>
<evidence type="ECO:0000256" key="4">
    <source>
        <dbReference type="ARBA" id="ARBA00012448"/>
    </source>
</evidence>
<dbReference type="InterPro" id="IPR018044">
    <property type="entry name" value="Peptidase_S11"/>
</dbReference>
<evidence type="ECO:0000313" key="16">
    <source>
        <dbReference type="EMBL" id="MBW7569567.1"/>
    </source>
</evidence>
<feature type="signal peptide" evidence="14">
    <location>
        <begin position="1"/>
        <end position="24"/>
    </location>
</feature>
<dbReference type="Gene3D" id="3.40.710.10">
    <property type="entry name" value="DD-peptidase/beta-lactamase superfamily"/>
    <property type="match status" value="1"/>
</dbReference>
<dbReference type="Pfam" id="PF07943">
    <property type="entry name" value="PBP5_C"/>
    <property type="match status" value="1"/>
</dbReference>
<feature type="domain" description="Peptidase S11 D-Ala-D-Ala carboxypeptidase A C-terminal" evidence="15">
    <location>
        <begin position="307"/>
        <end position="398"/>
    </location>
</feature>
<keyword evidence="8 16" id="KW-0378">Hydrolase</keyword>
<dbReference type="InterPro" id="IPR012338">
    <property type="entry name" value="Beta-lactam/transpept-like"/>
</dbReference>
<comment type="similarity">
    <text evidence="3 13">Belongs to the peptidase S11 family.</text>
</comment>
<evidence type="ECO:0000256" key="14">
    <source>
        <dbReference type="SAM" id="SignalP"/>
    </source>
</evidence>
<evidence type="ECO:0000256" key="11">
    <source>
        <dbReference type="ARBA" id="ARBA00023316"/>
    </source>
</evidence>
<dbReference type="SUPFAM" id="SSF69189">
    <property type="entry name" value="Penicillin-binding protein associated domain"/>
    <property type="match status" value="1"/>
</dbReference>
<name>A0ABS7DEM9_9GAMM</name>
<dbReference type="PANTHER" id="PTHR21581:SF6">
    <property type="entry name" value="TRAFFICKING PROTEIN PARTICLE COMPLEX SUBUNIT 12"/>
    <property type="match status" value="1"/>
</dbReference>
<organism evidence="16 17">
    <name type="scientific">Succinivibrio faecicola</name>
    <dbReference type="NCBI Taxonomy" id="2820300"/>
    <lineage>
        <taxon>Bacteria</taxon>
        <taxon>Pseudomonadati</taxon>
        <taxon>Pseudomonadota</taxon>
        <taxon>Gammaproteobacteria</taxon>
        <taxon>Aeromonadales</taxon>
        <taxon>Succinivibrionaceae</taxon>
        <taxon>Succinivibrio</taxon>
    </lineage>
</organism>
<evidence type="ECO:0000256" key="9">
    <source>
        <dbReference type="ARBA" id="ARBA00022960"/>
    </source>
</evidence>
<keyword evidence="7 14" id="KW-0732">Signal</keyword>
<evidence type="ECO:0000256" key="1">
    <source>
        <dbReference type="ARBA" id="ARBA00003217"/>
    </source>
</evidence>
<keyword evidence="9" id="KW-0133">Cell shape</keyword>
<dbReference type="PRINTS" id="PR00725">
    <property type="entry name" value="DADACBPTASE1"/>
</dbReference>
<dbReference type="SMART" id="SM00936">
    <property type="entry name" value="PBP5_C"/>
    <property type="match status" value="1"/>
</dbReference>
<gene>
    <name evidence="16" type="ORF">J5V48_01510</name>
</gene>
<keyword evidence="6" id="KW-0645">Protease</keyword>
<dbReference type="EC" id="3.4.16.4" evidence="4"/>
<evidence type="ECO:0000256" key="13">
    <source>
        <dbReference type="RuleBase" id="RU004016"/>
    </source>
</evidence>
<dbReference type="InterPro" id="IPR012907">
    <property type="entry name" value="Peptidase_S11_C"/>
</dbReference>
<evidence type="ECO:0000256" key="5">
    <source>
        <dbReference type="ARBA" id="ARBA00022645"/>
    </source>
</evidence>
<comment type="caution">
    <text evidence="16">The sequence shown here is derived from an EMBL/GenBank/DDBJ whole genome shotgun (WGS) entry which is preliminary data.</text>
</comment>
<dbReference type="Pfam" id="PF00768">
    <property type="entry name" value="Peptidase_S11"/>
    <property type="match status" value="1"/>
</dbReference>
<proteinExistence type="inferred from homology"/>
<evidence type="ECO:0000259" key="15">
    <source>
        <dbReference type="SMART" id="SM00936"/>
    </source>
</evidence>
<keyword evidence="10" id="KW-0573">Peptidoglycan synthesis</keyword>
<evidence type="ECO:0000256" key="12">
    <source>
        <dbReference type="ARBA" id="ARBA00034000"/>
    </source>
</evidence>
<evidence type="ECO:0000256" key="6">
    <source>
        <dbReference type="ARBA" id="ARBA00022670"/>
    </source>
</evidence>
<evidence type="ECO:0000256" key="2">
    <source>
        <dbReference type="ARBA" id="ARBA00004752"/>
    </source>
</evidence>
<comment type="pathway">
    <text evidence="2">Cell wall biogenesis; peptidoglycan biosynthesis.</text>
</comment>
<evidence type="ECO:0000256" key="7">
    <source>
        <dbReference type="ARBA" id="ARBA00022729"/>
    </source>
</evidence>
<dbReference type="Proteomes" id="UP000731465">
    <property type="component" value="Unassembled WGS sequence"/>
</dbReference>
<protein>
    <recommendedName>
        <fullName evidence="4">serine-type D-Ala-D-Ala carboxypeptidase</fullName>
        <ecNumber evidence="4">3.4.16.4</ecNumber>
    </recommendedName>
</protein>
<sequence length="428" mass="47542">MSFANTLKLTLLSGLISICSNSYAEDIPNPFANMKSNTQNAQTAAVAGNAPAPTVIPAPPEFDAQSWVLMDYRSGRVICQKNPHEKIWPASLTKMMTAYVIGMELKAGRLHMDDNVTISEDAWSKKYTDSSKMFIEVGKTISVGDLVRGIIIQSGNDACVAMAIHLAGTQEGFVSVMNSYAAQLGLKNTHFSNVHGLFDEMNYSTAYDMALLGRAIIRDLPNEYPIYSQKEFTFNGIKQYNRNRLLWDKSLNVDGIKTGHLSQVGYNLVTSATNENMRLVSSVIGCKSEKERAAYNKALLTYGFRYFELTTPIKGNKTLLNREVRLGKANSVDLTINSDLTVLIPRGRSKDLKVGYQLNKAIFTAPIKKGEKLGELEVKLDNTIIAKKDLISNSDVEECGFFGKLWDKIYLFFNDSDASVEDQTQENQ</sequence>
<comment type="catalytic activity">
    <reaction evidence="12">
        <text>Preferential cleavage: (Ac)2-L-Lys-D-Ala-|-D-Ala. Also transpeptidation of peptidyl-alanyl moieties that are N-acyl substituents of D-alanine.</text>
        <dbReference type="EC" id="3.4.16.4"/>
    </reaction>
</comment>
<feature type="chain" id="PRO_5046937945" description="serine-type D-Ala-D-Ala carboxypeptidase" evidence="14">
    <location>
        <begin position="25"/>
        <end position="428"/>
    </location>
</feature>
<keyword evidence="17" id="KW-1185">Reference proteome</keyword>
<dbReference type="Gene3D" id="2.60.410.10">
    <property type="entry name" value="D-Ala-D-Ala carboxypeptidase, C-terminal domain"/>
    <property type="match status" value="1"/>
</dbReference>
<accession>A0ABS7DEM9</accession>
<dbReference type="GO" id="GO:0016787">
    <property type="term" value="F:hydrolase activity"/>
    <property type="evidence" value="ECO:0007669"/>
    <property type="project" value="UniProtKB-KW"/>
</dbReference>
<dbReference type="EMBL" id="JAGFNY010000002">
    <property type="protein sequence ID" value="MBW7569567.1"/>
    <property type="molecule type" value="Genomic_DNA"/>
</dbReference>
<dbReference type="InterPro" id="IPR001967">
    <property type="entry name" value="Peptidase_S11_N"/>
</dbReference>
<dbReference type="SUPFAM" id="SSF56601">
    <property type="entry name" value="beta-lactamase/transpeptidase-like"/>
    <property type="match status" value="1"/>
</dbReference>
<dbReference type="InterPro" id="IPR037167">
    <property type="entry name" value="Peptidase_S11_C_sf"/>
</dbReference>
<evidence type="ECO:0000256" key="10">
    <source>
        <dbReference type="ARBA" id="ARBA00022984"/>
    </source>
</evidence>
<comment type="function">
    <text evidence="1">Removes C-terminal D-alanyl residues from sugar-peptide cell wall precursors.</text>
</comment>
<dbReference type="PANTHER" id="PTHR21581">
    <property type="entry name" value="D-ALANYL-D-ALANINE CARBOXYPEPTIDASE"/>
    <property type="match status" value="1"/>
</dbReference>
<evidence type="ECO:0000256" key="3">
    <source>
        <dbReference type="ARBA" id="ARBA00007164"/>
    </source>
</evidence>
<evidence type="ECO:0000313" key="17">
    <source>
        <dbReference type="Proteomes" id="UP000731465"/>
    </source>
</evidence>
<keyword evidence="5" id="KW-0121">Carboxypeptidase</keyword>
<dbReference type="InterPro" id="IPR015956">
    <property type="entry name" value="Peniciliin-bd_prot_C_sf"/>
</dbReference>
<keyword evidence="11" id="KW-0961">Cell wall biogenesis/degradation</keyword>
<evidence type="ECO:0000256" key="8">
    <source>
        <dbReference type="ARBA" id="ARBA00022801"/>
    </source>
</evidence>